<evidence type="ECO:0000259" key="1">
    <source>
        <dbReference type="PROSITE" id="PS50821"/>
    </source>
</evidence>
<protein>
    <recommendedName>
        <fullName evidence="5">Piwi domain-containing protein</fullName>
    </recommendedName>
</protein>
<evidence type="ECO:0000259" key="2">
    <source>
        <dbReference type="PROSITE" id="PS50822"/>
    </source>
</evidence>
<reference evidence="3" key="1">
    <citation type="submission" date="2022-12" db="EMBL/GenBank/DDBJ databases">
        <authorList>
            <person name="Petersen C."/>
        </authorList>
    </citation>
    <scope>NUCLEOTIDE SEQUENCE</scope>
    <source>
        <strain evidence="3">IBT 16125</strain>
    </source>
</reference>
<dbReference type="RefSeq" id="XP_056767469.1">
    <property type="nucleotide sequence ID" value="XM_056908851.1"/>
</dbReference>
<dbReference type="Proteomes" id="UP001213681">
    <property type="component" value="Unassembled WGS sequence"/>
</dbReference>
<evidence type="ECO:0008006" key="5">
    <source>
        <dbReference type="Google" id="ProtNLM"/>
    </source>
</evidence>
<dbReference type="SUPFAM" id="SSF53098">
    <property type="entry name" value="Ribonuclease H-like"/>
    <property type="match status" value="1"/>
</dbReference>
<dbReference type="InterPro" id="IPR012337">
    <property type="entry name" value="RNaseH-like_sf"/>
</dbReference>
<gene>
    <name evidence="3" type="ORF">N7458_005469</name>
</gene>
<dbReference type="PROSITE" id="PS50822">
    <property type="entry name" value="PIWI"/>
    <property type="match status" value="1"/>
</dbReference>
<dbReference type="InterPro" id="IPR003165">
    <property type="entry name" value="Piwi"/>
</dbReference>
<dbReference type="GeneID" id="81599094"/>
<dbReference type="InterPro" id="IPR045246">
    <property type="entry name" value="Piwi_ago-like"/>
</dbReference>
<dbReference type="GO" id="GO:0003723">
    <property type="term" value="F:RNA binding"/>
    <property type="evidence" value="ECO:0007669"/>
    <property type="project" value="InterPro"/>
</dbReference>
<feature type="domain" description="PAZ" evidence="1">
    <location>
        <begin position="251"/>
        <end position="383"/>
    </location>
</feature>
<keyword evidence="4" id="KW-1185">Reference proteome</keyword>
<dbReference type="Pfam" id="PF02170">
    <property type="entry name" value="PAZ"/>
    <property type="match status" value="1"/>
</dbReference>
<dbReference type="SUPFAM" id="SSF101690">
    <property type="entry name" value="PAZ domain"/>
    <property type="match status" value="1"/>
</dbReference>
<dbReference type="Gene3D" id="2.170.260.10">
    <property type="entry name" value="paz domain"/>
    <property type="match status" value="1"/>
</dbReference>
<sequence>MLTILYSKMLEGSAEITKTVHQFEDSWITAGGPVRPEQGTLAARPVYGTKGRQITVRANYFSMDLNPKVKIHSYIAKISPEPKPKRHLLELWDKILAHPNIVRIGAASDKATELITLGNLGNVPTLTFKLKDKDKHKEYSVKLELNTVIDHNKIIAKLKDTTLRTPDEGEAVMVRALNILMAAHPGKDGGITTLGKGSNNKFFWIDGRQQSSNLFGGLECIRGYYASVRLTASGVQLNLSVNHSAFYRPGPLVDLWNAFCAETQDVRPDQQLLLFSRYVRMLRVECTHLSDETEKGKIPRIKTIWALADKEDGRKEKHPPRVKDFGADAHSVEFHDGNSYIAVANYFKNVHNVTLKHGDKPVVNVGNKERPEYLPMDVLKIPRGRVFRGELLLKQRQNIITFSCRKPPENYDSITTHGLEITGVKNDHTMKLGIKVSSEMGVVPARILNAPNLKYGNGKETPRGGSWNLRGRKFTIGCKVRTWAAVVITNEKQKGYPRSDPMPEFRRFERKMRELGMDVQGLIPTVLTIKLDKLQPKERLLQINEMFSKLKQKNVELAVILIPASEDRVFDHLKWRGDTMDGIMTHCCAMTKFWPTDRDAENAQYHANNAMKVNLRFGGVNQTLEMPASSPLIAAGKTMVVGLDVTHPSPTDPDTFPSIASIVASTNALMGQWPGQVRIQERRRENVQFLEEMLKARLQRWKVDNKGQLPENILIFRDGVSEGQYEMVLRDELGDVQKAFKSVYGDKKQPNVTILVGGKRHNTRFFPTTSKDMDGRSNCFNGTVVDRGITRPIYWDFYLQAQAPLQGSARSAHYVVIHDEIFRNPSLKREVGPNASDAIQELTHNICYMMGRCTRSISYSTPAFLADRFADRARKYVRAYYWEHQVVRGKFFPPPPSKDVTNLARNLAETMVYI</sequence>
<dbReference type="AlphaFoldDB" id="A0AAD6C8Y5"/>
<feature type="domain" description="Piwi" evidence="2">
    <location>
        <begin position="557"/>
        <end position="878"/>
    </location>
</feature>
<dbReference type="CDD" id="cd02846">
    <property type="entry name" value="PAZ_argonaute_like"/>
    <property type="match status" value="1"/>
</dbReference>
<evidence type="ECO:0000313" key="4">
    <source>
        <dbReference type="Proteomes" id="UP001213681"/>
    </source>
</evidence>
<dbReference type="CDD" id="cd04657">
    <property type="entry name" value="Piwi_ago-like"/>
    <property type="match status" value="1"/>
</dbReference>
<dbReference type="InterPro" id="IPR032472">
    <property type="entry name" value="ArgoL2"/>
</dbReference>
<evidence type="ECO:0000313" key="3">
    <source>
        <dbReference type="EMBL" id="KAJ5454513.1"/>
    </source>
</evidence>
<dbReference type="Gene3D" id="3.30.420.10">
    <property type="entry name" value="Ribonuclease H-like superfamily/Ribonuclease H"/>
    <property type="match status" value="1"/>
</dbReference>
<accession>A0AAD6C8Y5</accession>
<dbReference type="InterPro" id="IPR032474">
    <property type="entry name" value="Argonaute_N"/>
</dbReference>
<reference evidence="3" key="2">
    <citation type="journal article" date="2023" name="IMA Fungus">
        <title>Comparative genomic study of the Penicillium genus elucidates a diverse pangenome and 15 lateral gene transfer events.</title>
        <authorList>
            <person name="Petersen C."/>
            <person name="Sorensen T."/>
            <person name="Nielsen M.R."/>
            <person name="Sondergaard T.E."/>
            <person name="Sorensen J.L."/>
            <person name="Fitzpatrick D.A."/>
            <person name="Frisvad J.C."/>
            <person name="Nielsen K.L."/>
        </authorList>
    </citation>
    <scope>NUCLEOTIDE SEQUENCE</scope>
    <source>
        <strain evidence="3">IBT 16125</strain>
    </source>
</reference>
<organism evidence="3 4">
    <name type="scientific">Penicillium daleae</name>
    <dbReference type="NCBI Taxonomy" id="63821"/>
    <lineage>
        <taxon>Eukaryota</taxon>
        <taxon>Fungi</taxon>
        <taxon>Dikarya</taxon>
        <taxon>Ascomycota</taxon>
        <taxon>Pezizomycotina</taxon>
        <taxon>Eurotiomycetes</taxon>
        <taxon>Eurotiomycetidae</taxon>
        <taxon>Eurotiales</taxon>
        <taxon>Aspergillaceae</taxon>
        <taxon>Penicillium</taxon>
    </lineage>
</organism>
<dbReference type="InterPro" id="IPR003100">
    <property type="entry name" value="PAZ_dom"/>
</dbReference>
<dbReference type="InterPro" id="IPR036397">
    <property type="entry name" value="RNaseH_sf"/>
</dbReference>
<dbReference type="SMART" id="SM00950">
    <property type="entry name" value="Piwi"/>
    <property type="match status" value="1"/>
</dbReference>
<dbReference type="Pfam" id="PF16486">
    <property type="entry name" value="ArgoN"/>
    <property type="match status" value="1"/>
</dbReference>
<dbReference type="Pfam" id="PF08699">
    <property type="entry name" value="ArgoL1"/>
    <property type="match status" value="1"/>
</dbReference>
<dbReference type="InterPro" id="IPR036085">
    <property type="entry name" value="PAZ_dom_sf"/>
</dbReference>
<dbReference type="Pfam" id="PF02171">
    <property type="entry name" value="Piwi"/>
    <property type="match status" value="1"/>
</dbReference>
<dbReference type="Gene3D" id="3.40.50.2300">
    <property type="match status" value="1"/>
</dbReference>
<dbReference type="SMART" id="SM01163">
    <property type="entry name" value="DUF1785"/>
    <property type="match status" value="1"/>
</dbReference>
<dbReference type="InterPro" id="IPR014811">
    <property type="entry name" value="ArgoL1"/>
</dbReference>
<comment type="caution">
    <text evidence="3">The sequence shown here is derived from an EMBL/GenBank/DDBJ whole genome shotgun (WGS) entry which is preliminary data.</text>
</comment>
<proteinExistence type="predicted"/>
<dbReference type="Pfam" id="PF16488">
    <property type="entry name" value="ArgoL2"/>
    <property type="match status" value="1"/>
</dbReference>
<dbReference type="PROSITE" id="PS50821">
    <property type="entry name" value="PAZ"/>
    <property type="match status" value="1"/>
</dbReference>
<name>A0AAD6C8Y5_9EURO</name>
<dbReference type="EMBL" id="JAPVEA010000005">
    <property type="protein sequence ID" value="KAJ5454513.1"/>
    <property type="molecule type" value="Genomic_DNA"/>
</dbReference>
<dbReference type="PANTHER" id="PTHR22891">
    <property type="entry name" value="EUKARYOTIC TRANSLATION INITIATION FACTOR 2C"/>
    <property type="match status" value="1"/>
</dbReference>